<evidence type="ECO:0000256" key="16">
    <source>
        <dbReference type="ARBA" id="ARBA00023209"/>
    </source>
</evidence>
<evidence type="ECO:0000256" key="14">
    <source>
        <dbReference type="ARBA" id="ARBA00023098"/>
    </source>
</evidence>
<evidence type="ECO:0000256" key="6">
    <source>
        <dbReference type="ARBA" id="ARBA00012487"/>
    </source>
</evidence>
<evidence type="ECO:0000256" key="9">
    <source>
        <dbReference type="ARBA" id="ARBA00022516"/>
    </source>
</evidence>
<evidence type="ECO:0000256" key="13">
    <source>
        <dbReference type="ARBA" id="ARBA00022989"/>
    </source>
</evidence>
<evidence type="ECO:0000256" key="2">
    <source>
        <dbReference type="ARBA" id="ARBA00004651"/>
    </source>
</evidence>
<reference evidence="20 21" key="1">
    <citation type="submission" date="2018-11" db="EMBL/GenBank/DDBJ databases">
        <title>Schleiferia aggregans sp. nov., a moderately thermophilic heterotrophic bacterium isolated from microbial mats at a terrestrial hot spring.</title>
        <authorList>
            <person name="Iino T."/>
            <person name="Ohkuma M."/>
            <person name="Haruta S."/>
        </authorList>
    </citation>
    <scope>NUCLEOTIDE SEQUENCE [LARGE SCALE GENOMIC DNA]</scope>
    <source>
        <strain evidence="20 21">LA</strain>
    </source>
</reference>
<comment type="pathway">
    <text evidence="4">Lipid metabolism.</text>
</comment>
<keyword evidence="11 18" id="KW-0812">Transmembrane</keyword>
<protein>
    <recommendedName>
        <fullName evidence="7 18">Phosphatidate cytidylyltransferase</fullName>
        <ecNumber evidence="6 18">2.7.7.41</ecNumber>
    </recommendedName>
</protein>
<comment type="subcellular location">
    <subcellularLocation>
        <location evidence="2">Cell membrane</location>
        <topology evidence="2">Multi-pass membrane protein</topology>
    </subcellularLocation>
</comment>
<gene>
    <name evidence="20" type="primary">cdsA</name>
    <name evidence="20" type="ORF">JCM31826_06010</name>
</gene>
<evidence type="ECO:0000256" key="10">
    <source>
        <dbReference type="ARBA" id="ARBA00022679"/>
    </source>
</evidence>
<evidence type="ECO:0000256" key="1">
    <source>
        <dbReference type="ARBA" id="ARBA00001698"/>
    </source>
</evidence>
<keyword evidence="14" id="KW-0443">Lipid metabolism</keyword>
<comment type="similarity">
    <text evidence="5 18">Belongs to the CDS family.</text>
</comment>
<dbReference type="GO" id="GO:0016024">
    <property type="term" value="P:CDP-diacylglycerol biosynthetic process"/>
    <property type="evidence" value="ECO:0007669"/>
    <property type="project" value="UniProtKB-UniPathway"/>
</dbReference>
<dbReference type="GO" id="GO:0005886">
    <property type="term" value="C:plasma membrane"/>
    <property type="evidence" value="ECO:0007669"/>
    <property type="project" value="UniProtKB-SubCell"/>
</dbReference>
<evidence type="ECO:0000313" key="21">
    <source>
        <dbReference type="Proteomes" id="UP000286715"/>
    </source>
</evidence>
<dbReference type="PANTHER" id="PTHR46382:SF1">
    <property type="entry name" value="PHOSPHATIDATE CYTIDYLYLTRANSFERASE"/>
    <property type="match status" value="1"/>
</dbReference>
<evidence type="ECO:0000256" key="8">
    <source>
        <dbReference type="ARBA" id="ARBA00022475"/>
    </source>
</evidence>
<feature type="transmembrane region" description="Helical" evidence="19">
    <location>
        <begin position="219"/>
        <end position="239"/>
    </location>
</feature>
<comment type="caution">
    <text evidence="20">The sequence shown here is derived from an EMBL/GenBank/DDBJ whole genome shotgun (WGS) entry which is preliminary data.</text>
</comment>
<organism evidence="20 21">
    <name type="scientific">Thermaurantimonas aggregans</name>
    <dbReference type="NCBI Taxonomy" id="2173829"/>
    <lineage>
        <taxon>Bacteria</taxon>
        <taxon>Pseudomonadati</taxon>
        <taxon>Bacteroidota</taxon>
        <taxon>Flavobacteriia</taxon>
        <taxon>Flavobacteriales</taxon>
        <taxon>Schleiferiaceae</taxon>
        <taxon>Thermaurantimonas</taxon>
    </lineage>
</organism>
<evidence type="ECO:0000256" key="3">
    <source>
        <dbReference type="ARBA" id="ARBA00005119"/>
    </source>
</evidence>
<keyword evidence="16" id="KW-0594">Phospholipid biosynthesis</keyword>
<evidence type="ECO:0000256" key="11">
    <source>
        <dbReference type="ARBA" id="ARBA00022692"/>
    </source>
</evidence>
<dbReference type="AlphaFoldDB" id="A0A401XJB5"/>
<keyword evidence="13 19" id="KW-1133">Transmembrane helix</keyword>
<dbReference type="PANTHER" id="PTHR46382">
    <property type="entry name" value="PHOSPHATIDATE CYTIDYLYLTRANSFERASE"/>
    <property type="match status" value="1"/>
</dbReference>
<feature type="transmembrane region" description="Helical" evidence="19">
    <location>
        <begin position="196"/>
        <end position="213"/>
    </location>
</feature>
<evidence type="ECO:0000256" key="5">
    <source>
        <dbReference type="ARBA" id="ARBA00010185"/>
    </source>
</evidence>
<evidence type="ECO:0000256" key="12">
    <source>
        <dbReference type="ARBA" id="ARBA00022695"/>
    </source>
</evidence>
<evidence type="ECO:0000256" key="18">
    <source>
        <dbReference type="RuleBase" id="RU003938"/>
    </source>
</evidence>
<name>A0A401XJB5_9FLAO</name>
<dbReference type="Pfam" id="PF01148">
    <property type="entry name" value="CTP_transf_1"/>
    <property type="match status" value="1"/>
</dbReference>
<evidence type="ECO:0000256" key="7">
    <source>
        <dbReference type="ARBA" id="ARBA00019373"/>
    </source>
</evidence>
<dbReference type="InterPro" id="IPR000374">
    <property type="entry name" value="PC_trans"/>
</dbReference>
<keyword evidence="8" id="KW-1003">Cell membrane</keyword>
<evidence type="ECO:0000256" key="17">
    <source>
        <dbReference type="ARBA" id="ARBA00023264"/>
    </source>
</evidence>
<dbReference type="OrthoDB" id="9799199at2"/>
<keyword evidence="10 18" id="KW-0808">Transferase</keyword>
<feature type="transmembrane region" description="Helical" evidence="19">
    <location>
        <begin position="154"/>
        <end position="175"/>
    </location>
</feature>
<evidence type="ECO:0000256" key="4">
    <source>
        <dbReference type="ARBA" id="ARBA00005189"/>
    </source>
</evidence>
<feature type="transmembrane region" description="Helical" evidence="19">
    <location>
        <begin position="129"/>
        <end position="148"/>
    </location>
</feature>
<dbReference type="Proteomes" id="UP000286715">
    <property type="component" value="Unassembled WGS sequence"/>
</dbReference>
<comment type="catalytic activity">
    <reaction evidence="1 18">
        <text>a 1,2-diacyl-sn-glycero-3-phosphate + CTP + H(+) = a CDP-1,2-diacyl-sn-glycerol + diphosphate</text>
        <dbReference type="Rhea" id="RHEA:16229"/>
        <dbReference type="ChEBI" id="CHEBI:15378"/>
        <dbReference type="ChEBI" id="CHEBI:33019"/>
        <dbReference type="ChEBI" id="CHEBI:37563"/>
        <dbReference type="ChEBI" id="CHEBI:58332"/>
        <dbReference type="ChEBI" id="CHEBI:58608"/>
        <dbReference type="EC" id="2.7.7.41"/>
    </reaction>
</comment>
<feature type="transmembrane region" description="Helical" evidence="19">
    <location>
        <begin position="30"/>
        <end position="48"/>
    </location>
</feature>
<keyword evidence="9" id="KW-0444">Lipid biosynthesis</keyword>
<sequence length="289" mass="33143">MKELIQRSIFGLLYVFLILLLVYYNFSPILFSLFGSLAMLELGKILFLKRNAIQLWLLSFWIAFLPWFSTVFVNTFFFEKPFFNFYTEWLTLFKIADRIVAFFEWRWLWILGVFLATVVLFYRKGGYKSLLPFAYIIMPFVLAIEIDIADQQLAISPILLIFIFMWTFDTFSYIFGKLFGRHVIAPSISPGKTWEGFAGGIAGAAVLTFFLSRSEILPFSHAISGYLLALVLVLSAFLGDLFESKLKRKAGVKDSGAFIPGHGGILDRIDSFLFAAPAFYFVYPLLLNL</sequence>
<evidence type="ECO:0000256" key="15">
    <source>
        <dbReference type="ARBA" id="ARBA00023136"/>
    </source>
</evidence>
<keyword evidence="12 18" id="KW-0548">Nucleotidyltransferase</keyword>
<keyword evidence="21" id="KW-1185">Reference proteome</keyword>
<keyword evidence="15 19" id="KW-0472">Membrane</keyword>
<dbReference type="RefSeq" id="WP_124397180.1">
    <property type="nucleotide sequence ID" value="NZ_BHZE01000004.1"/>
</dbReference>
<dbReference type="UniPathway" id="UPA00557">
    <property type="reaction ID" value="UER00614"/>
</dbReference>
<feature type="transmembrane region" description="Helical" evidence="19">
    <location>
        <begin position="7"/>
        <end position="24"/>
    </location>
</feature>
<comment type="pathway">
    <text evidence="3 18">Phospholipid metabolism; CDP-diacylglycerol biosynthesis; CDP-diacylglycerol from sn-glycerol 3-phosphate: step 3/3.</text>
</comment>
<dbReference type="EC" id="2.7.7.41" evidence="6 18"/>
<keyword evidence="17" id="KW-1208">Phospholipid metabolism</keyword>
<feature type="transmembrane region" description="Helical" evidence="19">
    <location>
        <begin position="55"/>
        <end position="78"/>
    </location>
</feature>
<dbReference type="PROSITE" id="PS01315">
    <property type="entry name" value="CDS"/>
    <property type="match status" value="1"/>
</dbReference>
<evidence type="ECO:0000313" key="20">
    <source>
        <dbReference type="EMBL" id="GCD77119.1"/>
    </source>
</evidence>
<dbReference type="GO" id="GO:0004605">
    <property type="term" value="F:phosphatidate cytidylyltransferase activity"/>
    <property type="evidence" value="ECO:0007669"/>
    <property type="project" value="UniProtKB-EC"/>
</dbReference>
<accession>A0A401XJB5</accession>
<dbReference type="EMBL" id="BHZE01000004">
    <property type="protein sequence ID" value="GCD77119.1"/>
    <property type="molecule type" value="Genomic_DNA"/>
</dbReference>
<proteinExistence type="inferred from homology"/>
<evidence type="ECO:0000256" key="19">
    <source>
        <dbReference type="SAM" id="Phobius"/>
    </source>
</evidence>
<feature type="transmembrane region" description="Helical" evidence="19">
    <location>
        <begin position="98"/>
        <end position="122"/>
    </location>
</feature>